<dbReference type="PANTHER" id="PTHR33112:SF16">
    <property type="entry name" value="HETEROKARYON INCOMPATIBILITY DOMAIN-CONTAINING PROTEIN"/>
    <property type="match status" value="1"/>
</dbReference>
<feature type="domain" description="Heterokaryon incompatibility" evidence="1">
    <location>
        <begin position="61"/>
        <end position="132"/>
    </location>
</feature>
<keyword evidence="3" id="KW-1185">Reference proteome</keyword>
<accession>A0A2J6SER5</accession>
<evidence type="ECO:0000313" key="2">
    <source>
        <dbReference type="EMBL" id="PMD49257.1"/>
    </source>
</evidence>
<sequence length="139" mass="16051">MVDPEWIDIQVVRDWIFTFDHQHDQSCRCAYGTTRITQHRPNLPIDTWGKCLTKAASEESYMALSHGWGSTPNLTTIQANVELFQQPGNLDREEIAWQIPTCIRDAIAFTELLNERNLWVDSLYCTVQDEEKISPIAKL</sequence>
<name>A0A2J6SER5_9HELO</name>
<proteinExistence type="predicted"/>
<gene>
    <name evidence="2" type="ORF">K444DRAFT_670928</name>
</gene>
<organism evidence="2 3">
    <name type="scientific">Hyaloscypha bicolor E</name>
    <dbReference type="NCBI Taxonomy" id="1095630"/>
    <lineage>
        <taxon>Eukaryota</taxon>
        <taxon>Fungi</taxon>
        <taxon>Dikarya</taxon>
        <taxon>Ascomycota</taxon>
        <taxon>Pezizomycotina</taxon>
        <taxon>Leotiomycetes</taxon>
        <taxon>Helotiales</taxon>
        <taxon>Hyaloscyphaceae</taxon>
        <taxon>Hyaloscypha</taxon>
        <taxon>Hyaloscypha bicolor</taxon>
    </lineage>
</organism>
<dbReference type="AlphaFoldDB" id="A0A2J6SER5"/>
<dbReference type="PANTHER" id="PTHR33112">
    <property type="entry name" value="DOMAIN PROTEIN, PUTATIVE-RELATED"/>
    <property type="match status" value="1"/>
</dbReference>
<protein>
    <recommendedName>
        <fullName evidence="1">Heterokaryon incompatibility domain-containing protein</fullName>
    </recommendedName>
</protein>
<reference evidence="2 3" key="1">
    <citation type="submission" date="2016-04" db="EMBL/GenBank/DDBJ databases">
        <title>A degradative enzymes factory behind the ericoid mycorrhizal symbiosis.</title>
        <authorList>
            <consortium name="DOE Joint Genome Institute"/>
            <person name="Martino E."/>
            <person name="Morin E."/>
            <person name="Grelet G."/>
            <person name="Kuo A."/>
            <person name="Kohler A."/>
            <person name="Daghino S."/>
            <person name="Barry K."/>
            <person name="Choi C."/>
            <person name="Cichocki N."/>
            <person name="Clum A."/>
            <person name="Copeland A."/>
            <person name="Hainaut M."/>
            <person name="Haridas S."/>
            <person name="Labutti K."/>
            <person name="Lindquist E."/>
            <person name="Lipzen A."/>
            <person name="Khouja H.-R."/>
            <person name="Murat C."/>
            <person name="Ohm R."/>
            <person name="Olson A."/>
            <person name="Spatafora J."/>
            <person name="Veneault-Fourrey C."/>
            <person name="Henrissat B."/>
            <person name="Grigoriev I."/>
            <person name="Martin F."/>
            <person name="Perotto S."/>
        </authorList>
    </citation>
    <scope>NUCLEOTIDE SEQUENCE [LARGE SCALE GENOMIC DNA]</scope>
    <source>
        <strain evidence="2 3">E</strain>
    </source>
</reference>
<dbReference type="GeneID" id="36595762"/>
<evidence type="ECO:0000259" key="1">
    <source>
        <dbReference type="Pfam" id="PF06985"/>
    </source>
</evidence>
<dbReference type="OrthoDB" id="5135333at2759"/>
<dbReference type="EMBL" id="KZ613921">
    <property type="protein sequence ID" value="PMD49257.1"/>
    <property type="molecule type" value="Genomic_DNA"/>
</dbReference>
<dbReference type="InterPro" id="IPR010730">
    <property type="entry name" value="HET"/>
</dbReference>
<dbReference type="InParanoid" id="A0A2J6SER5"/>
<dbReference type="Pfam" id="PF06985">
    <property type="entry name" value="HET"/>
    <property type="match status" value="1"/>
</dbReference>
<dbReference type="Proteomes" id="UP000235371">
    <property type="component" value="Unassembled WGS sequence"/>
</dbReference>
<evidence type="ECO:0000313" key="3">
    <source>
        <dbReference type="Proteomes" id="UP000235371"/>
    </source>
</evidence>
<dbReference type="RefSeq" id="XP_024726161.1">
    <property type="nucleotide sequence ID" value="XM_024887686.1"/>
</dbReference>